<evidence type="ECO:0000313" key="4">
    <source>
        <dbReference type="Proteomes" id="UP000184501"/>
    </source>
</evidence>
<organism evidence="3 4">
    <name type="scientific">Streptoalloteichus hindustanus</name>
    <dbReference type="NCBI Taxonomy" id="2017"/>
    <lineage>
        <taxon>Bacteria</taxon>
        <taxon>Bacillati</taxon>
        <taxon>Actinomycetota</taxon>
        <taxon>Actinomycetes</taxon>
        <taxon>Pseudonocardiales</taxon>
        <taxon>Pseudonocardiaceae</taxon>
        <taxon>Streptoalloteichus</taxon>
    </lineage>
</organism>
<evidence type="ECO:0000313" key="3">
    <source>
        <dbReference type="EMBL" id="SHG48256.1"/>
    </source>
</evidence>
<keyword evidence="4" id="KW-1185">Reference proteome</keyword>
<dbReference type="STRING" id="2017.SAMN05444320_109156"/>
<gene>
    <name evidence="3" type="ORF">SAMN05444320_109156</name>
</gene>
<protein>
    <submittedName>
        <fullName evidence="3">PH domain-containing protein</fullName>
    </submittedName>
</protein>
<dbReference type="RefSeq" id="WP_073487802.1">
    <property type="nucleotide sequence ID" value="NZ_FQVN01000009.1"/>
</dbReference>
<dbReference type="InterPro" id="IPR005182">
    <property type="entry name" value="YdbS-like_PH"/>
</dbReference>
<feature type="transmembrane region" description="Helical" evidence="1">
    <location>
        <begin position="53"/>
        <end position="73"/>
    </location>
</feature>
<evidence type="ECO:0000259" key="2">
    <source>
        <dbReference type="Pfam" id="PF03703"/>
    </source>
</evidence>
<keyword evidence="1" id="KW-0472">Membrane</keyword>
<dbReference type="OrthoDB" id="4350422at2"/>
<dbReference type="PANTHER" id="PTHR37938">
    <property type="entry name" value="BLL0215 PROTEIN"/>
    <property type="match status" value="1"/>
</dbReference>
<dbReference type="AlphaFoldDB" id="A0A1M5K641"/>
<accession>A0A1M5K641</accession>
<evidence type="ECO:0000256" key="1">
    <source>
        <dbReference type="SAM" id="Phobius"/>
    </source>
</evidence>
<reference evidence="3 4" key="1">
    <citation type="submission" date="2016-11" db="EMBL/GenBank/DDBJ databases">
        <authorList>
            <person name="Jaros S."/>
            <person name="Januszkiewicz K."/>
            <person name="Wedrychowicz H."/>
        </authorList>
    </citation>
    <scope>NUCLEOTIDE SEQUENCE [LARGE SCALE GENOMIC DNA]</scope>
    <source>
        <strain evidence="3 4">DSM 44523</strain>
    </source>
</reference>
<dbReference type="Pfam" id="PF03703">
    <property type="entry name" value="bPH_2"/>
    <property type="match status" value="1"/>
</dbReference>
<feature type="transmembrane region" description="Helical" evidence="1">
    <location>
        <begin position="25"/>
        <end position="47"/>
    </location>
</feature>
<dbReference type="Proteomes" id="UP000184501">
    <property type="component" value="Unassembled WGS sequence"/>
</dbReference>
<keyword evidence="1" id="KW-1133">Transmembrane helix</keyword>
<feature type="domain" description="YdbS-like PH" evidence="2">
    <location>
        <begin position="78"/>
        <end position="150"/>
    </location>
</feature>
<sequence length="176" mass="19638">MAYPDSLLSDGELVVVHKHPHWKTLVAPVLAFLLLVGAGLYLAGLVSDLSWHVAGWIGLGALGGLLVVWLSLVPLVRWRTTHFVVTTQRVMYREGVLSRSGIDIPMSRINSVRFQHGLIDRVFGCGTLVIESASDEPIEFDDIPHVEQVHSLLYREVNDNPDDDFYPHAGHQPRRS</sequence>
<proteinExistence type="predicted"/>
<dbReference type="PANTHER" id="PTHR37938:SF1">
    <property type="entry name" value="BLL0215 PROTEIN"/>
    <property type="match status" value="1"/>
</dbReference>
<name>A0A1M5K641_STRHI</name>
<dbReference type="EMBL" id="FQVN01000009">
    <property type="protein sequence ID" value="SHG48256.1"/>
    <property type="molecule type" value="Genomic_DNA"/>
</dbReference>
<keyword evidence="1" id="KW-0812">Transmembrane</keyword>